<evidence type="ECO:0000313" key="2">
    <source>
        <dbReference type="EMBL" id="RRT77297.1"/>
    </source>
</evidence>
<reference evidence="2 3" key="1">
    <citation type="journal article" date="2014" name="Agronomy (Basel)">
        <title>A Draft Genome Sequence for Ensete ventricosum, the Drought-Tolerant Tree Against Hunger.</title>
        <authorList>
            <person name="Harrison J."/>
            <person name="Moore K.A."/>
            <person name="Paszkiewicz K."/>
            <person name="Jones T."/>
            <person name="Grant M."/>
            <person name="Ambacheew D."/>
            <person name="Muzemil S."/>
            <person name="Studholme D.J."/>
        </authorList>
    </citation>
    <scope>NUCLEOTIDE SEQUENCE [LARGE SCALE GENOMIC DNA]</scope>
</reference>
<evidence type="ECO:0000256" key="1">
    <source>
        <dbReference type="SAM" id="MobiDB-lite"/>
    </source>
</evidence>
<comment type="caution">
    <text evidence="2">The sequence shown here is derived from an EMBL/GenBank/DDBJ whole genome shotgun (WGS) entry which is preliminary data.</text>
</comment>
<dbReference type="EMBL" id="AMZH03001967">
    <property type="protein sequence ID" value="RRT77297.1"/>
    <property type="molecule type" value="Genomic_DNA"/>
</dbReference>
<feature type="region of interest" description="Disordered" evidence="1">
    <location>
        <begin position="1"/>
        <end position="25"/>
    </location>
</feature>
<proteinExistence type="predicted"/>
<dbReference type="Proteomes" id="UP000287651">
    <property type="component" value="Unassembled WGS sequence"/>
</dbReference>
<feature type="compositionally biased region" description="Low complexity" evidence="1">
    <location>
        <begin position="1"/>
        <end position="20"/>
    </location>
</feature>
<sequence length="175" mass="19213">MAAEPQAPIEAPPKSSFTSPSPSPSPSFFGAHHFAFYLYPPSLFPPRFPNGNCSPPSPPSASAVLCAQQQQQQTSPPHHGYPFIYLHYVHQVGPTQPPLFLSLVGTPRISPQVGPDEGVTMQPLAPPVITYIFRVLSPKGYEYEALLSLGTSFMTLTSRHLYWKTSFDTESPERS</sequence>
<accession>A0A427AM08</accession>
<dbReference type="AlphaFoldDB" id="A0A427AM08"/>
<protein>
    <submittedName>
        <fullName evidence="2">Uncharacterized protein</fullName>
    </submittedName>
</protein>
<organism evidence="2 3">
    <name type="scientific">Ensete ventricosum</name>
    <name type="common">Abyssinian banana</name>
    <name type="synonym">Musa ensete</name>
    <dbReference type="NCBI Taxonomy" id="4639"/>
    <lineage>
        <taxon>Eukaryota</taxon>
        <taxon>Viridiplantae</taxon>
        <taxon>Streptophyta</taxon>
        <taxon>Embryophyta</taxon>
        <taxon>Tracheophyta</taxon>
        <taxon>Spermatophyta</taxon>
        <taxon>Magnoliopsida</taxon>
        <taxon>Liliopsida</taxon>
        <taxon>Zingiberales</taxon>
        <taxon>Musaceae</taxon>
        <taxon>Ensete</taxon>
    </lineage>
</organism>
<evidence type="ECO:0000313" key="3">
    <source>
        <dbReference type="Proteomes" id="UP000287651"/>
    </source>
</evidence>
<gene>
    <name evidence="2" type="ORF">B296_00005874</name>
</gene>
<feature type="compositionally biased region" description="Low complexity" evidence="1">
    <location>
        <begin position="60"/>
        <end position="73"/>
    </location>
</feature>
<name>A0A427AM08_ENSVE</name>
<feature type="region of interest" description="Disordered" evidence="1">
    <location>
        <begin position="50"/>
        <end position="75"/>
    </location>
</feature>